<organism evidence="1 2">
    <name type="scientific">Podospora bellae-mahoneyi</name>
    <dbReference type="NCBI Taxonomy" id="2093777"/>
    <lineage>
        <taxon>Eukaryota</taxon>
        <taxon>Fungi</taxon>
        <taxon>Dikarya</taxon>
        <taxon>Ascomycota</taxon>
        <taxon>Pezizomycotina</taxon>
        <taxon>Sordariomycetes</taxon>
        <taxon>Sordariomycetidae</taxon>
        <taxon>Sordariales</taxon>
        <taxon>Podosporaceae</taxon>
        <taxon>Podospora</taxon>
    </lineage>
</organism>
<reference evidence="1 2" key="1">
    <citation type="journal article" date="2023" name="bioRxiv">
        <title>High-quality genome assemblies of four members of thePodospora anserinaspecies complex.</title>
        <authorList>
            <person name="Ament-Velasquez S.L."/>
            <person name="Vogan A.A."/>
            <person name="Wallerman O."/>
            <person name="Hartmann F."/>
            <person name="Gautier V."/>
            <person name="Silar P."/>
            <person name="Giraud T."/>
            <person name="Johannesson H."/>
        </authorList>
    </citation>
    <scope>NUCLEOTIDE SEQUENCE [LARGE SCALE GENOMIC DNA]</scope>
    <source>
        <strain evidence="1 2">CBS 112042</strain>
    </source>
</reference>
<gene>
    <name evidence="1" type="ORF">QC761_0017680</name>
</gene>
<evidence type="ECO:0000313" key="2">
    <source>
        <dbReference type="Proteomes" id="UP001322138"/>
    </source>
</evidence>
<dbReference type="RefSeq" id="XP_062738054.1">
    <property type="nucleotide sequence ID" value="XM_062872037.1"/>
</dbReference>
<sequence>MPFWIYFNSELPESDSASAKVQCHFQIRHAIRTKISADFTLKPEGTQGRLAAKQVQYMATA</sequence>
<comment type="caution">
    <text evidence="1">The sequence shown here is derived from an EMBL/GenBank/DDBJ whole genome shotgun (WGS) entry which is preliminary data.</text>
</comment>
<accession>A0ABR0G022</accession>
<dbReference type="GeneID" id="87891120"/>
<dbReference type="EMBL" id="JAFFGZ010000001">
    <property type="protein sequence ID" value="KAK4649079.1"/>
    <property type="molecule type" value="Genomic_DNA"/>
</dbReference>
<keyword evidence="2" id="KW-1185">Reference proteome</keyword>
<name>A0ABR0G022_9PEZI</name>
<protein>
    <submittedName>
        <fullName evidence="1">Uncharacterized protein</fullName>
    </submittedName>
</protein>
<evidence type="ECO:0000313" key="1">
    <source>
        <dbReference type="EMBL" id="KAK4649079.1"/>
    </source>
</evidence>
<dbReference type="Proteomes" id="UP001322138">
    <property type="component" value="Unassembled WGS sequence"/>
</dbReference>
<proteinExistence type="predicted"/>